<reference evidence="2 3" key="1">
    <citation type="journal article" date="2019" name="Int. J. Syst. Evol. Microbiol.">
        <title>The Global Catalogue of Microorganisms (GCM) 10K type strain sequencing project: providing services to taxonomists for standard genome sequencing and annotation.</title>
        <authorList>
            <consortium name="The Broad Institute Genomics Platform"/>
            <consortium name="The Broad Institute Genome Sequencing Center for Infectious Disease"/>
            <person name="Wu L."/>
            <person name="Ma J."/>
        </authorList>
    </citation>
    <scope>NUCLEOTIDE SEQUENCE [LARGE SCALE GENOMIC DNA]</scope>
    <source>
        <strain evidence="2 3">JCM 6833</strain>
    </source>
</reference>
<gene>
    <name evidence="2" type="ORF">GCM10010411_88570</name>
</gene>
<dbReference type="Gene3D" id="3.40.50.300">
    <property type="entry name" value="P-loop containing nucleotide triphosphate hydrolases"/>
    <property type="match status" value="1"/>
</dbReference>
<evidence type="ECO:0000313" key="2">
    <source>
        <dbReference type="EMBL" id="GAA2635779.1"/>
    </source>
</evidence>
<dbReference type="RefSeq" id="WP_344548571.1">
    <property type="nucleotide sequence ID" value="NZ_BAAATD010000020.1"/>
</dbReference>
<evidence type="ECO:0000259" key="1">
    <source>
        <dbReference type="PROSITE" id="PS50837"/>
    </source>
</evidence>
<dbReference type="InterPro" id="IPR027417">
    <property type="entry name" value="P-loop_NTPase"/>
</dbReference>
<evidence type="ECO:0000313" key="3">
    <source>
        <dbReference type="Proteomes" id="UP001501509"/>
    </source>
</evidence>
<name>A0ABN3QVA3_9ACTN</name>
<feature type="domain" description="NACHT" evidence="1">
    <location>
        <begin position="1"/>
        <end position="120"/>
    </location>
</feature>
<organism evidence="2 3">
    <name type="scientific">Actinomadura fulvescens</name>
    <dbReference type="NCBI Taxonomy" id="46160"/>
    <lineage>
        <taxon>Bacteria</taxon>
        <taxon>Bacillati</taxon>
        <taxon>Actinomycetota</taxon>
        <taxon>Actinomycetes</taxon>
        <taxon>Streptosporangiales</taxon>
        <taxon>Thermomonosporaceae</taxon>
        <taxon>Actinomadura</taxon>
    </lineage>
</organism>
<dbReference type="SUPFAM" id="SSF52540">
    <property type="entry name" value="P-loop containing nucleoside triphosphate hydrolases"/>
    <property type="match status" value="1"/>
</dbReference>
<dbReference type="PROSITE" id="PS50837">
    <property type="entry name" value="NACHT"/>
    <property type="match status" value="1"/>
</dbReference>
<dbReference type="InterPro" id="IPR007111">
    <property type="entry name" value="NACHT_NTPase"/>
</dbReference>
<comment type="caution">
    <text evidence="2">The sequence shown here is derived from an EMBL/GenBank/DDBJ whole genome shotgun (WGS) entry which is preliminary data.</text>
</comment>
<keyword evidence="3" id="KW-1185">Reference proteome</keyword>
<proteinExistence type="predicted"/>
<protein>
    <recommendedName>
        <fullName evidence="1">NACHT domain-containing protein</fullName>
    </recommendedName>
</protein>
<dbReference type="Proteomes" id="UP001501509">
    <property type="component" value="Unassembled WGS sequence"/>
</dbReference>
<sequence>MVLGKAGAGKTVLALELLIQLLEERRRDPAGPVPVLISAVAVDTRTPFETWLAGHLARRFGLNEADTADLVRRRRILPVLDGLDEMDAEHASERASALVNALNAYMLGRDRAPVVATCRPREYRRLPEALDRATHVELVPMGGHGSAAYLREQLRDEDDLRRCAPVLEALEDDPGGLVAEELATPWRLTLALTVFLNDGDPAALLPGPSADAAAYRNEVNALLLDQYVPAVVRLRDPNGRYPAEKVAS</sequence>
<accession>A0ABN3QVA3</accession>
<dbReference type="EMBL" id="BAAATD010000020">
    <property type="protein sequence ID" value="GAA2635779.1"/>
    <property type="molecule type" value="Genomic_DNA"/>
</dbReference>
<dbReference type="Pfam" id="PF05729">
    <property type="entry name" value="NACHT"/>
    <property type="match status" value="1"/>
</dbReference>